<evidence type="ECO:0000313" key="3">
    <source>
        <dbReference type="Proteomes" id="UP001259982"/>
    </source>
</evidence>
<feature type="signal peptide" evidence="1">
    <location>
        <begin position="1"/>
        <end position="21"/>
    </location>
</feature>
<reference evidence="2 3" key="1">
    <citation type="submission" date="2023-09" db="EMBL/GenBank/DDBJ databases">
        <authorList>
            <person name="Rey-Velasco X."/>
        </authorList>
    </citation>
    <scope>NUCLEOTIDE SEQUENCE [LARGE SCALE GENOMIC DNA]</scope>
    <source>
        <strain evidence="2 3">P385</strain>
    </source>
</reference>
<comment type="caution">
    <text evidence="2">The sequence shown here is derived from an EMBL/GenBank/DDBJ whole genome shotgun (WGS) entry which is preliminary data.</text>
</comment>
<dbReference type="Pfam" id="PF24684">
    <property type="entry name" value="Vgb_lyase"/>
    <property type="match status" value="1"/>
</dbReference>
<dbReference type="Gene3D" id="2.130.10.10">
    <property type="entry name" value="YVTN repeat-like/Quinoprotein amine dehydrogenase"/>
    <property type="match status" value="2"/>
</dbReference>
<dbReference type="EMBL" id="JAVRHY010000011">
    <property type="protein sequence ID" value="MDT0619214.1"/>
    <property type="molecule type" value="Genomic_DNA"/>
</dbReference>
<evidence type="ECO:0008006" key="4">
    <source>
        <dbReference type="Google" id="ProtNLM"/>
    </source>
</evidence>
<dbReference type="RefSeq" id="WP_311659578.1">
    <property type="nucleotide sequence ID" value="NZ_JAVRHY010000011.1"/>
</dbReference>
<feature type="chain" id="PRO_5045135501" description="Lyase" evidence="1">
    <location>
        <begin position="22"/>
        <end position="332"/>
    </location>
</feature>
<gene>
    <name evidence="2" type="ORF">RM531_12080</name>
</gene>
<keyword evidence="1" id="KW-0732">Signal</keyword>
<dbReference type="InterPro" id="IPR051344">
    <property type="entry name" value="Vgb"/>
</dbReference>
<dbReference type="InterPro" id="IPR015943">
    <property type="entry name" value="WD40/YVTN_repeat-like_dom_sf"/>
</dbReference>
<organism evidence="2 3">
    <name type="scientific">Spectribacter acetivorans</name>
    <dbReference type="NCBI Taxonomy" id="3075603"/>
    <lineage>
        <taxon>Bacteria</taxon>
        <taxon>Pseudomonadati</taxon>
        <taxon>Pseudomonadota</taxon>
        <taxon>Gammaproteobacteria</taxon>
        <taxon>Salinisphaerales</taxon>
        <taxon>Salinisphaeraceae</taxon>
        <taxon>Spectribacter</taxon>
    </lineage>
</organism>
<dbReference type="Proteomes" id="UP001259982">
    <property type="component" value="Unassembled WGS sequence"/>
</dbReference>
<dbReference type="SUPFAM" id="SSF101898">
    <property type="entry name" value="NHL repeat"/>
    <property type="match status" value="1"/>
</dbReference>
<evidence type="ECO:0000256" key="1">
    <source>
        <dbReference type="SAM" id="SignalP"/>
    </source>
</evidence>
<accession>A0ABU3BAE0</accession>
<protein>
    <recommendedName>
        <fullName evidence="4">Lyase</fullName>
    </recommendedName>
</protein>
<name>A0ABU3BAE0_9GAMM</name>
<evidence type="ECO:0000313" key="2">
    <source>
        <dbReference type="EMBL" id="MDT0619214.1"/>
    </source>
</evidence>
<proteinExistence type="predicted"/>
<dbReference type="PANTHER" id="PTHR40274:SF3">
    <property type="entry name" value="VIRGINIAMYCIN B LYASE"/>
    <property type="match status" value="1"/>
</dbReference>
<sequence>MPVIRLLIALGLVANAPLALAEAQAKIAVSIKEWTVPWEDTRPRDPTVATDGRIWFVGQTGDYIARLDPESGEFQRFDLARGTGPHNVITGPDGKLYVAGNRNARIIRVDPASGDQETFRLPGGNGDPHTQQFGPDDDLWFTMQGYNAIGRLNPDRSEFDVIKLPTERARPYGLRIAPSGMLWFTQFGTRKLARLEPGALKVREYEIQRDDARPRRLAIADDGAIWYVDYLGGYLGRLDPPSGEFTEWAAPSGRKALPYGMTMDGEGRLWFVETGVNPNRLVAFDPAVSDYVANEPIPGGGGAVRHMVYDAERDAIWFGTDANTIGVARIGE</sequence>
<dbReference type="PANTHER" id="PTHR40274">
    <property type="entry name" value="VIRGINIAMYCIN B LYASE"/>
    <property type="match status" value="1"/>
</dbReference>
<keyword evidence="3" id="KW-1185">Reference proteome</keyword>